<reference evidence="2" key="1">
    <citation type="submission" date="2008-07" db="EMBL/GenBank/DDBJ databases">
        <title>Annotation of Ajellomyces capsulatus strain H88.</title>
        <authorList>
            <person name="Champion M."/>
            <person name="Cuomo C."/>
            <person name="Ma L.-J."/>
            <person name="Henn M.R."/>
            <person name="Sil A."/>
            <person name="Goldman B."/>
            <person name="Young S.K."/>
            <person name="Kodira C.D."/>
            <person name="Zeng Q."/>
            <person name="Koehrsen M."/>
            <person name="Alvarado L."/>
            <person name="Berlin A."/>
            <person name="Borenstein D."/>
            <person name="Chen Z."/>
            <person name="Engels R."/>
            <person name="Freedman E."/>
            <person name="Gellesch M."/>
            <person name="Goldberg J."/>
            <person name="Griggs A."/>
            <person name="Gujja S."/>
            <person name="Heiman D."/>
            <person name="Hepburn T."/>
            <person name="Howarth C."/>
            <person name="Jen D."/>
            <person name="Larson L."/>
            <person name="Lewis B."/>
            <person name="Mehta T."/>
            <person name="Park D."/>
            <person name="Pearson M."/>
            <person name="Roberts A."/>
            <person name="Saif S."/>
            <person name="Shea T."/>
            <person name="Shenoy N."/>
            <person name="Sisk P."/>
            <person name="Stolte C."/>
            <person name="Sykes S."/>
            <person name="Walk T."/>
            <person name="White J."/>
            <person name="Yandava C."/>
            <person name="Klein B."/>
            <person name="McEwen J.G."/>
            <person name="Puccia R."/>
            <person name="Goldman G.H."/>
            <person name="Felipe M.S."/>
            <person name="Nino-Vega G."/>
            <person name="San-Blas G."/>
            <person name="Taylor J."/>
            <person name="Mendoza L."/>
            <person name="Galagan J."/>
            <person name="Nusbaum C."/>
            <person name="Birren B."/>
        </authorList>
    </citation>
    <scope>NUCLEOTIDE SEQUENCE [LARGE SCALE GENOMIC DNA]</scope>
    <source>
        <strain evidence="2">H88</strain>
    </source>
</reference>
<dbReference type="Proteomes" id="UP000008142">
    <property type="component" value="Unassembled WGS sequence"/>
</dbReference>
<organism evidence="2">
    <name type="scientific">Ajellomyces capsulatus (strain H88)</name>
    <name type="common">Darling's disease fungus</name>
    <name type="synonym">Histoplasma capsulatum</name>
    <dbReference type="NCBI Taxonomy" id="544711"/>
    <lineage>
        <taxon>Eukaryota</taxon>
        <taxon>Fungi</taxon>
        <taxon>Dikarya</taxon>
        <taxon>Ascomycota</taxon>
        <taxon>Pezizomycotina</taxon>
        <taxon>Eurotiomycetes</taxon>
        <taxon>Eurotiomycetidae</taxon>
        <taxon>Onygenales</taxon>
        <taxon>Ajellomycetaceae</taxon>
        <taxon>Histoplasma</taxon>
    </lineage>
</organism>
<dbReference type="EMBL" id="DS990640">
    <property type="protein sequence ID" value="EGC47535.1"/>
    <property type="molecule type" value="Genomic_DNA"/>
</dbReference>
<dbReference type="HOGENOM" id="CLU_1440670_0_0_1"/>
<evidence type="ECO:0000313" key="2">
    <source>
        <dbReference type="Proteomes" id="UP000008142"/>
    </source>
</evidence>
<dbReference type="AlphaFoldDB" id="F0UN68"/>
<sequence length="188" mass="21648">MVQYDFMDESAESYGNELRNWLSRNPPGSPSACELFSSSRTAKKLSEAFTKLSLRPFSEREQLLTDPPSPLIYVILSPEIEVLEDHSTNNSDEINDRRIAIATEIKPWIKTLMPRRVLVPLVSVKDDKFRTITITPCENHVCKYLLIPLTTLSYWPAQSKRVPWHPGLPVLVELVIPPRLNMQNRIYE</sequence>
<name>F0UN68_AJEC8</name>
<accession>F0UN68</accession>
<protein>
    <submittedName>
        <fullName evidence="1">Predicted protein</fullName>
    </submittedName>
</protein>
<evidence type="ECO:0000313" key="1">
    <source>
        <dbReference type="EMBL" id="EGC47535.1"/>
    </source>
</evidence>
<gene>
    <name evidence="1" type="ORF">HCEG_06750</name>
</gene>
<proteinExistence type="predicted"/>